<organism evidence="2 3">
    <name type="scientific">Octopus vulgaris</name>
    <name type="common">Common octopus</name>
    <dbReference type="NCBI Taxonomy" id="6645"/>
    <lineage>
        <taxon>Eukaryota</taxon>
        <taxon>Metazoa</taxon>
        <taxon>Spiralia</taxon>
        <taxon>Lophotrochozoa</taxon>
        <taxon>Mollusca</taxon>
        <taxon>Cephalopoda</taxon>
        <taxon>Coleoidea</taxon>
        <taxon>Octopodiformes</taxon>
        <taxon>Octopoda</taxon>
        <taxon>Incirrata</taxon>
        <taxon>Octopodidae</taxon>
        <taxon>Octopus</taxon>
    </lineage>
</organism>
<dbReference type="EMBL" id="OX597837">
    <property type="protein sequence ID" value="CAI9740244.1"/>
    <property type="molecule type" value="Genomic_DNA"/>
</dbReference>
<feature type="region of interest" description="Disordered" evidence="1">
    <location>
        <begin position="49"/>
        <end position="168"/>
    </location>
</feature>
<dbReference type="PANTHER" id="PTHR39940">
    <property type="entry name" value="PROTHORACICOTROPIC HORMONE, ISOFORM F"/>
    <property type="match status" value="1"/>
</dbReference>
<evidence type="ECO:0008006" key="4">
    <source>
        <dbReference type="Google" id="ProtNLM"/>
    </source>
</evidence>
<feature type="compositionally biased region" description="Basic and acidic residues" evidence="1">
    <location>
        <begin position="57"/>
        <end position="73"/>
    </location>
</feature>
<gene>
    <name evidence="2" type="ORF">OCTVUL_1B003829</name>
</gene>
<accession>A0AA36BTU0</accession>
<dbReference type="AlphaFoldDB" id="A0AA36BTU0"/>
<proteinExistence type="predicted"/>
<dbReference type="InterPro" id="IPR052876">
    <property type="entry name" value="Insect_Hormone_Regulators"/>
</dbReference>
<reference evidence="2" key="1">
    <citation type="submission" date="2023-08" db="EMBL/GenBank/DDBJ databases">
        <authorList>
            <person name="Alioto T."/>
            <person name="Alioto T."/>
            <person name="Gomez Garrido J."/>
        </authorList>
    </citation>
    <scope>NUCLEOTIDE SEQUENCE</scope>
</reference>
<evidence type="ECO:0000256" key="1">
    <source>
        <dbReference type="SAM" id="MobiDB-lite"/>
    </source>
</evidence>
<sequence>MKGERKPDFADLTNTENRLSFVKYTCQPVSIAALLSRLGTTLNLSYLSVNPPVDTSNKTDKNTSGIRTDRADQRQAFPELEDEPLEIYSKNDSDDDEDNDGGDNLDYNHEDNNEEVDDDGAVRSLEILQQRRTRKKTTNPDIVKRFTDRLRRSPESRAKRRKSNGERRLPWQCTSRHTWRDLGNNYFPQYVRSVRCLSKRCWFDHYRCRAKSFRVKVLVRKSDSCVPVPVSEQSNSHYEHLWVFKERSVTFCCECVEA</sequence>
<evidence type="ECO:0000313" key="3">
    <source>
        <dbReference type="Proteomes" id="UP001162480"/>
    </source>
</evidence>
<dbReference type="SUPFAM" id="SSF57501">
    <property type="entry name" value="Cystine-knot cytokines"/>
    <property type="match status" value="1"/>
</dbReference>
<feature type="compositionally biased region" description="Basic and acidic residues" evidence="1">
    <location>
        <begin position="142"/>
        <end position="168"/>
    </location>
</feature>
<dbReference type="PANTHER" id="PTHR39940:SF1">
    <property type="entry name" value="PROTHORACICOTROPIC HORMONE, ISOFORM F"/>
    <property type="match status" value="1"/>
</dbReference>
<feature type="compositionally biased region" description="Acidic residues" evidence="1">
    <location>
        <begin position="93"/>
        <end position="103"/>
    </location>
</feature>
<name>A0AA36BTU0_OCTVU</name>
<dbReference type="Proteomes" id="UP001162480">
    <property type="component" value="Chromosome 24"/>
</dbReference>
<dbReference type="InterPro" id="IPR029034">
    <property type="entry name" value="Cystine-knot_cytokine"/>
</dbReference>
<keyword evidence="3" id="KW-1185">Reference proteome</keyword>
<protein>
    <recommendedName>
        <fullName evidence="4">Protein trunk</fullName>
    </recommendedName>
</protein>
<dbReference type="GO" id="GO:0005102">
    <property type="term" value="F:signaling receptor binding"/>
    <property type="evidence" value="ECO:0007669"/>
    <property type="project" value="TreeGrafter"/>
</dbReference>
<evidence type="ECO:0000313" key="2">
    <source>
        <dbReference type="EMBL" id="CAI9740244.1"/>
    </source>
</evidence>
<dbReference type="Gene3D" id="2.10.90.10">
    <property type="entry name" value="Cystine-knot cytokines"/>
    <property type="match status" value="1"/>
</dbReference>